<dbReference type="PANTHER" id="PTHR21310">
    <property type="entry name" value="AMINOGLYCOSIDE PHOSPHOTRANSFERASE-RELATED-RELATED"/>
    <property type="match status" value="1"/>
</dbReference>
<protein>
    <submittedName>
        <fullName evidence="2">Kinase-like domain-containing protein</fullName>
    </submittedName>
</protein>
<proteinExistence type="predicted"/>
<dbReference type="PANTHER" id="PTHR21310:SF39">
    <property type="entry name" value="AMINOGLYCOSIDE PHOSPHOTRANSFERASE DOMAIN-CONTAINING PROTEIN"/>
    <property type="match status" value="1"/>
</dbReference>
<dbReference type="InterPro" id="IPR051678">
    <property type="entry name" value="AGP_Transferase"/>
</dbReference>
<dbReference type="AlphaFoldDB" id="A0A9P6ZR02"/>
<name>A0A9P6ZR02_9AGAM</name>
<accession>A0A9P6ZR02</accession>
<dbReference type="InterPro" id="IPR011009">
    <property type="entry name" value="Kinase-like_dom_sf"/>
</dbReference>
<dbReference type="EMBL" id="JABBWD010000035">
    <property type="protein sequence ID" value="KAG1775210.1"/>
    <property type="molecule type" value="Genomic_DNA"/>
</dbReference>
<sequence>MVYKVSPDTIVKAHVTADEAITEALNLCMIKTMTTIPVPEVREVVVNVESAVNYLVMEYLDGRTLDSCWNSITLFSKLRIAWTLRSYVAQLRSLRRTVPGTLNGTLCTGPLFTDDGAGPFVSYDDLTAWFNHKLDVSQRMNKVPLDAPRFDNLWPVVFTHQDLCPRNILLGHDGKLYVLDWHRSGFYPAWFEYAGMVSDQHFESPLWDLLVPWISHTIFIRTRKRIAEYMRNIGWALTIGVLM</sequence>
<dbReference type="SUPFAM" id="SSF56112">
    <property type="entry name" value="Protein kinase-like (PK-like)"/>
    <property type="match status" value="1"/>
</dbReference>
<dbReference type="Proteomes" id="UP000714275">
    <property type="component" value="Unassembled WGS sequence"/>
</dbReference>
<dbReference type="OrthoDB" id="4177236at2759"/>
<comment type="caution">
    <text evidence="2">The sequence shown here is derived from an EMBL/GenBank/DDBJ whole genome shotgun (WGS) entry which is preliminary data.</text>
</comment>
<dbReference type="Gene3D" id="3.90.1200.10">
    <property type="match status" value="1"/>
</dbReference>
<gene>
    <name evidence="2" type="ORF">EV702DRAFT_1119485</name>
</gene>
<evidence type="ECO:0000313" key="3">
    <source>
        <dbReference type="Proteomes" id="UP000714275"/>
    </source>
</evidence>
<keyword evidence="3" id="KW-1185">Reference proteome</keyword>
<evidence type="ECO:0000313" key="2">
    <source>
        <dbReference type="EMBL" id="KAG1775210.1"/>
    </source>
</evidence>
<dbReference type="InterPro" id="IPR002575">
    <property type="entry name" value="Aminoglycoside_PTrfase"/>
</dbReference>
<dbReference type="GO" id="GO:0016301">
    <property type="term" value="F:kinase activity"/>
    <property type="evidence" value="ECO:0007669"/>
    <property type="project" value="UniProtKB-KW"/>
</dbReference>
<feature type="domain" description="Aminoglycoside phosphotransferase" evidence="1">
    <location>
        <begin position="22"/>
        <end position="208"/>
    </location>
</feature>
<organism evidence="2 3">
    <name type="scientific">Suillus placidus</name>
    <dbReference type="NCBI Taxonomy" id="48579"/>
    <lineage>
        <taxon>Eukaryota</taxon>
        <taxon>Fungi</taxon>
        <taxon>Dikarya</taxon>
        <taxon>Basidiomycota</taxon>
        <taxon>Agaricomycotina</taxon>
        <taxon>Agaricomycetes</taxon>
        <taxon>Agaricomycetidae</taxon>
        <taxon>Boletales</taxon>
        <taxon>Suillineae</taxon>
        <taxon>Suillaceae</taxon>
        <taxon>Suillus</taxon>
    </lineage>
</organism>
<dbReference type="Pfam" id="PF01636">
    <property type="entry name" value="APH"/>
    <property type="match status" value="1"/>
</dbReference>
<evidence type="ECO:0000259" key="1">
    <source>
        <dbReference type="Pfam" id="PF01636"/>
    </source>
</evidence>
<keyword evidence="2" id="KW-0808">Transferase</keyword>
<keyword evidence="2" id="KW-0418">Kinase</keyword>
<reference evidence="2" key="1">
    <citation type="journal article" date="2020" name="New Phytol.">
        <title>Comparative genomics reveals dynamic genome evolution in host specialist ectomycorrhizal fungi.</title>
        <authorList>
            <person name="Lofgren L.A."/>
            <person name="Nguyen N.H."/>
            <person name="Vilgalys R."/>
            <person name="Ruytinx J."/>
            <person name="Liao H.L."/>
            <person name="Branco S."/>
            <person name="Kuo A."/>
            <person name="LaButti K."/>
            <person name="Lipzen A."/>
            <person name="Andreopoulos W."/>
            <person name="Pangilinan J."/>
            <person name="Riley R."/>
            <person name="Hundley H."/>
            <person name="Na H."/>
            <person name="Barry K."/>
            <person name="Grigoriev I.V."/>
            <person name="Stajich J.E."/>
            <person name="Kennedy P.G."/>
        </authorList>
    </citation>
    <scope>NUCLEOTIDE SEQUENCE</scope>
    <source>
        <strain evidence="2">DOB743</strain>
    </source>
</reference>